<dbReference type="Gene3D" id="6.10.340.10">
    <property type="match status" value="1"/>
</dbReference>
<dbReference type="InterPro" id="IPR050428">
    <property type="entry name" value="TCS_sensor_his_kinase"/>
</dbReference>
<keyword evidence="10 12" id="KW-0472">Membrane</keyword>
<reference evidence="15 16" key="1">
    <citation type="journal article" date="2020" name="Int. J. Syst. Evol. Microbiol.">
        <title>Reclassification of Streptomyces castelarensis and Streptomyces sporoclivatus as later heterotypic synonyms of Streptomyces antimycoticus.</title>
        <authorList>
            <person name="Komaki H."/>
            <person name="Tamura T."/>
        </authorList>
    </citation>
    <scope>NUCLEOTIDE SEQUENCE [LARGE SCALE GENOMIC DNA]</scope>
    <source>
        <strain evidence="15 16">NBRC 12839</strain>
    </source>
</reference>
<dbReference type="InterPro" id="IPR003661">
    <property type="entry name" value="HisK_dim/P_dom"/>
</dbReference>
<proteinExistence type="predicted"/>
<dbReference type="PROSITE" id="PS50109">
    <property type="entry name" value="HIS_KIN"/>
    <property type="match status" value="1"/>
</dbReference>
<evidence type="ECO:0000256" key="6">
    <source>
        <dbReference type="ARBA" id="ARBA00022692"/>
    </source>
</evidence>
<keyword evidence="9" id="KW-0902">Two-component regulatory system</keyword>
<feature type="compositionally biased region" description="Basic residues" evidence="11">
    <location>
        <begin position="626"/>
        <end position="636"/>
    </location>
</feature>
<dbReference type="SUPFAM" id="SSF55874">
    <property type="entry name" value="ATPase domain of HSP90 chaperone/DNA topoisomerase II/histidine kinase"/>
    <property type="match status" value="1"/>
</dbReference>
<keyword evidence="7" id="KW-0418">Kinase</keyword>
<evidence type="ECO:0000259" key="14">
    <source>
        <dbReference type="PROSITE" id="PS50885"/>
    </source>
</evidence>
<evidence type="ECO:0000256" key="9">
    <source>
        <dbReference type="ARBA" id="ARBA00023012"/>
    </source>
</evidence>
<evidence type="ECO:0000256" key="7">
    <source>
        <dbReference type="ARBA" id="ARBA00022777"/>
    </source>
</evidence>
<dbReference type="InterPro" id="IPR005467">
    <property type="entry name" value="His_kinase_dom"/>
</dbReference>
<dbReference type="InterPro" id="IPR036097">
    <property type="entry name" value="HisK_dim/P_sf"/>
</dbReference>
<dbReference type="CDD" id="cd00075">
    <property type="entry name" value="HATPase"/>
    <property type="match status" value="1"/>
</dbReference>
<evidence type="ECO:0000256" key="3">
    <source>
        <dbReference type="ARBA" id="ARBA00012438"/>
    </source>
</evidence>
<dbReference type="PRINTS" id="PR00344">
    <property type="entry name" value="BCTRLSENSOR"/>
</dbReference>
<evidence type="ECO:0000256" key="10">
    <source>
        <dbReference type="ARBA" id="ARBA00023136"/>
    </source>
</evidence>
<evidence type="ECO:0000256" key="4">
    <source>
        <dbReference type="ARBA" id="ARBA00022553"/>
    </source>
</evidence>
<evidence type="ECO:0000256" key="1">
    <source>
        <dbReference type="ARBA" id="ARBA00000085"/>
    </source>
</evidence>
<evidence type="ECO:0000256" key="11">
    <source>
        <dbReference type="SAM" id="MobiDB-lite"/>
    </source>
</evidence>
<feature type="region of interest" description="Disordered" evidence="11">
    <location>
        <begin position="577"/>
        <end position="636"/>
    </location>
</feature>
<keyword evidence="8 12" id="KW-1133">Transmembrane helix</keyword>
<dbReference type="Gene3D" id="1.10.287.130">
    <property type="match status" value="1"/>
</dbReference>
<evidence type="ECO:0000313" key="16">
    <source>
        <dbReference type="Proteomes" id="UP000299290"/>
    </source>
</evidence>
<organism evidence="15 16">
    <name type="scientific">Streptomyces antimycoticus</name>
    <dbReference type="NCBI Taxonomy" id="68175"/>
    <lineage>
        <taxon>Bacteria</taxon>
        <taxon>Bacillati</taxon>
        <taxon>Actinomycetota</taxon>
        <taxon>Actinomycetes</taxon>
        <taxon>Kitasatosporales</taxon>
        <taxon>Streptomycetaceae</taxon>
        <taxon>Streptomyces</taxon>
        <taxon>Streptomyces violaceusniger group</taxon>
    </lineage>
</organism>
<dbReference type="PANTHER" id="PTHR45436:SF5">
    <property type="entry name" value="SENSOR HISTIDINE KINASE TRCS"/>
    <property type="match status" value="1"/>
</dbReference>
<dbReference type="GO" id="GO:0000155">
    <property type="term" value="F:phosphorelay sensor kinase activity"/>
    <property type="evidence" value="ECO:0007669"/>
    <property type="project" value="InterPro"/>
</dbReference>
<feature type="domain" description="HAMP" evidence="14">
    <location>
        <begin position="227"/>
        <end position="280"/>
    </location>
</feature>
<dbReference type="AlphaFoldDB" id="A0A4D4KQ00"/>
<dbReference type="InterPro" id="IPR003660">
    <property type="entry name" value="HAMP_dom"/>
</dbReference>
<keyword evidence="4" id="KW-0597">Phosphoprotein</keyword>
<evidence type="ECO:0000259" key="13">
    <source>
        <dbReference type="PROSITE" id="PS50109"/>
    </source>
</evidence>
<sequence length="636" mass="69713">MNATEPRRRWWPRSVRSRTALAVAATAAVILAGLGWWVHHDVYRQSTQIAEGQAQKQLLALVDQLKEGAAPVRRSTVPYEVVATGRRAAVAYGGGMEEFDPGTRHVLPAPPKAELPAPPDDGAAWDYTTRPIRIPAPHDYKPGGAFDKDGGTYLVMYAEIRADELSGDEVAALGVAADAQLRVYVVVLPHAAEEIAEAITRATDGRLLRAGLVGLVLIAAAAYFAVRIALRPVEAIRALTASVTANDPRERVTVPSTGHEITALATTINTTLQRLDNAAAQQRRFVADAAHELRSPLTTLLASLEVALAYPERTDWPAAATTAARQTRRLHSLAEDLLLLARLDTRTPTADPEIVDLTALASRLTEQYPLTERSLTLTCDSTAPAHAHGNLDEYERLLRNLIDNAARHAAHRIQITIRNQDAWVVLTVHDDGPGVPTEDAERIFERFVRLDDARSRDHGGTGLGLAIARDLAHRHRGALTLTPGPSEHASSYAFPEPPPQPRNDGRPRRDRRPRLRRPRRWWRRQRRPGTQLSADRASGPPAHSAGGPVCYAREIRWTARRSVIVRPVSPALMLRSPLSQSSRFSGPLNPWAPGSSRCGDRSRRPGPRCSACRRTSCTSPSPAPRRPGHRTRSPTR</sequence>
<dbReference type="SMART" id="SM00387">
    <property type="entry name" value="HATPase_c"/>
    <property type="match status" value="1"/>
</dbReference>
<keyword evidence="16" id="KW-1185">Reference proteome</keyword>
<evidence type="ECO:0000256" key="8">
    <source>
        <dbReference type="ARBA" id="ARBA00022989"/>
    </source>
</evidence>
<dbReference type="EC" id="2.7.13.3" evidence="3"/>
<dbReference type="Pfam" id="PF00512">
    <property type="entry name" value="HisKA"/>
    <property type="match status" value="1"/>
</dbReference>
<dbReference type="InterPro" id="IPR004358">
    <property type="entry name" value="Sig_transdc_His_kin-like_C"/>
</dbReference>
<feature type="transmembrane region" description="Helical" evidence="12">
    <location>
        <begin position="20"/>
        <end position="38"/>
    </location>
</feature>
<feature type="compositionally biased region" description="Basic residues" evidence="11">
    <location>
        <begin position="508"/>
        <end position="527"/>
    </location>
</feature>
<comment type="subcellular location">
    <subcellularLocation>
        <location evidence="2">Cell membrane</location>
    </subcellularLocation>
</comment>
<dbReference type="SMART" id="SM00388">
    <property type="entry name" value="HisKA"/>
    <property type="match status" value="1"/>
</dbReference>
<dbReference type="PANTHER" id="PTHR45436">
    <property type="entry name" value="SENSOR HISTIDINE KINASE YKOH"/>
    <property type="match status" value="1"/>
</dbReference>
<feature type="domain" description="Histidine kinase" evidence="13">
    <location>
        <begin position="288"/>
        <end position="500"/>
    </location>
</feature>
<protein>
    <recommendedName>
        <fullName evidence="3">histidine kinase</fullName>
        <ecNumber evidence="3">2.7.13.3</ecNumber>
    </recommendedName>
</protein>
<keyword evidence="5" id="KW-0808">Transferase</keyword>
<gene>
    <name evidence="15" type="ORF">SANT12839_093890</name>
</gene>
<dbReference type="Pfam" id="PF02518">
    <property type="entry name" value="HATPase_c"/>
    <property type="match status" value="1"/>
</dbReference>
<dbReference type="InterPro" id="IPR036890">
    <property type="entry name" value="HATPase_C_sf"/>
</dbReference>
<dbReference type="Proteomes" id="UP000299290">
    <property type="component" value="Unassembled WGS sequence"/>
</dbReference>
<dbReference type="SUPFAM" id="SSF47384">
    <property type="entry name" value="Homodimeric domain of signal transducing histidine kinase"/>
    <property type="match status" value="1"/>
</dbReference>
<keyword evidence="6 12" id="KW-0812">Transmembrane</keyword>
<dbReference type="EMBL" id="BJHV01000001">
    <property type="protein sequence ID" value="GDY48507.1"/>
    <property type="molecule type" value="Genomic_DNA"/>
</dbReference>
<feature type="region of interest" description="Disordered" evidence="11">
    <location>
        <begin position="478"/>
        <end position="548"/>
    </location>
</feature>
<evidence type="ECO:0000256" key="12">
    <source>
        <dbReference type="SAM" id="Phobius"/>
    </source>
</evidence>
<feature type="transmembrane region" description="Helical" evidence="12">
    <location>
        <begin position="207"/>
        <end position="226"/>
    </location>
</feature>
<evidence type="ECO:0000256" key="2">
    <source>
        <dbReference type="ARBA" id="ARBA00004236"/>
    </source>
</evidence>
<dbReference type="Gene3D" id="3.30.565.10">
    <property type="entry name" value="Histidine kinase-like ATPase, C-terminal domain"/>
    <property type="match status" value="1"/>
</dbReference>
<dbReference type="SMART" id="SM00304">
    <property type="entry name" value="HAMP"/>
    <property type="match status" value="1"/>
</dbReference>
<dbReference type="PROSITE" id="PS50885">
    <property type="entry name" value="HAMP"/>
    <property type="match status" value="1"/>
</dbReference>
<accession>A0A4D4KQ00</accession>
<dbReference type="CDD" id="cd00082">
    <property type="entry name" value="HisKA"/>
    <property type="match status" value="1"/>
</dbReference>
<dbReference type="InterPro" id="IPR003594">
    <property type="entry name" value="HATPase_dom"/>
</dbReference>
<dbReference type="GO" id="GO:0005886">
    <property type="term" value="C:plasma membrane"/>
    <property type="evidence" value="ECO:0007669"/>
    <property type="project" value="UniProtKB-SubCell"/>
</dbReference>
<evidence type="ECO:0000313" key="15">
    <source>
        <dbReference type="EMBL" id="GDY48507.1"/>
    </source>
</evidence>
<comment type="caution">
    <text evidence="15">The sequence shown here is derived from an EMBL/GenBank/DDBJ whole genome shotgun (WGS) entry which is preliminary data.</text>
</comment>
<evidence type="ECO:0000256" key="5">
    <source>
        <dbReference type="ARBA" id="ARBA00022679"/>
    </source>
</evidence>
<name>A0A4D4KQ00_9ACTN</name>
<comment type="catalytic activity">
    <reaction evidence="1">
        <text>ATP + protein L-histidine = ADP + protein N-phospho-L-histidine.</text>
        <dbReference type="EC" id="2.7.13.3"/>
    </reaction>
</comment>